<gene>
    <name evidence="2" type="ORF">A2Z42_00750</name>
</gene>
<dbReference type="Gene3D" id="1.20.5.5270">
    <property type="match status" value="1"/>
</dbReference>
<dbReference type="EMBL" id="MHCU01000028">
    <property type="protein sequence ID" value="OGY27642.1"/>
    <property type="molecule type" value="Genomic_DNA"/>
</dbReference>
<dbReference type="InterPro" id="IPR054594">
    <property type="entry name" value="Lon_lid"/>
</dbReference>
<dbReference type="InterPro" id="IPR027065">
    <property type="entry name" value="Lon_Prtase"/>
</dbReference>
<feature type="domain" description="AAA+ ATPase" evidence="1">
    <location>
        <begin position="118"/>
        <end position="266"/>
    </location>
</feature>
<evidence type="ECO:0000313" key="3">
    <source>
        <dbReference type="Proteomes" id="UP000176645"/>
    </source>
</evidence>
<name>A0A1G1WIV2_9BACT</name>
<dbReference type="Pfam" id="PF00004">
    <property type="entry name" value="AAA"/>
    <property type="match status" value="1"/>
</dbReference>
<dbReference type="GO" id="GO:0005524">
    <property type="term" value="F:ATP binding"/>
    <property type="evidence" value="ECO:0007669"/>
    <property type="project" value="InterPro"/>
</dbReference>
<dbReference type="PANTHER" id="PTHR43718">
    <property type="entry name" value="LON PROTEASE"/>
    <property type="match status" value="1"/>
</dbReference>
<dbReference type="GO" id="GO:0004176">
    <property type="term" value="F:ATP-dependent peptidase activity"/>
    <property type="evidence" value="ECO:0007669"/>
    <property type="project" value="InterPro"/>
</dbReference>
<dbReference type="AlphaFoldDB" id="A0A1G1WIV2"/>
<comment type="caution">
    <text evidence="2">The sequence shown here is derived from an EMBL/GenBank/DDBJ whole genome shotgun (WGS) entry which is preliminary data.</text>
</comment>
<organism evidence="2 3">
    <name type="scientific">Candidatus Woykebacteria bacterium RBG_19FT_COMBO_43_10</name>
    <dbReference type="NCBI Taxonomy" id="1802598"/>
    <lineage>
        <taxon>Bacteria</taxon>
        <taxon>Candidatus Woykeibacteriota</taxon>
    </lineage>
</organism>
<evidence type="ECO:0000259" key="1">
    <source>
        <dbReference type="SMART" id="SM00382"/>
    </source>
</evidence>
<evidence type="ECO:0000313" key="2">
    <source>
        <dbReference type="EMBL" id="OGY27642.1"/>
    </source>
</evidence>
<dbReference type="InterPro" id="IPR027417">
    <property type="entry name" value="P-loop_NTPase"/>
</dbReference>
<dbReference type="Gene3D" id="3.40.50.300">
    <property type="entry name" value="P-loop containing nucleotide triphosphate hydrolases"/>
    <property type="match status" value="1"/>
</dbReference>
<dbReference type="SMART" id="SM00382">
    <property type="entry name" value="AAA"/>
    <property type="match status" value="1"/>
</dbReference>
<dbReference type="InterPro" id="IPR003593">
    <property type="entry name" value="AAA+_ATPase"/>
</dbReference>
<dbReference type="Proteomes" id="UP000176645">
    <property type="component" value="Unassembled WGS sequence"/>
</dbReference>
<proteinExistence type="predicted"/>
<dbReference type="Gene3D" id="1.10.8.60">
    <property type="match status" value="1"/>
</dbReference>
<dbReference type="GO" id="GO:0006515">
    <property type="term" value="P:protein quality control for misfolded or incompletely synthesized proteins"/>
    <property type="evidence" value="ECO:0007669"/>
    <property type="project" value="TreeGrafter"/>
</dbReference>
<dbReference type="SUPFAM" id="SSF52540">
    <property type="entry name" value="P-loop containing nucleoside triphosphate hydrolases"/>
    <property type="match status" value="1"/>
</dbReference>
<dbReference type="Pfam" id="PF22667">
    <property type="entry name" value="Lon_lid"/>
    <property type="match status" value="1"/>
</dbReference>
<sequence length="353" mass="40022">MDQNLIAEVKNLFQKIADSDLPTDLREEVTHSLNRLNRAMQHSFYQAEYEQTARYIEWLISLPWNKRSPDNLDLQKAKEILDKHHYGLEHIKERVLEYLSVLKLQAEKENSNIVRLTRSSILCFVGLPGTGKTSLGGAIAETLGREFIRIPMGGMGGPLILRGQTKALPEAEPGMIIKGLRRAGTKNPVILLDEIDSVAEGAESDIMGVLLELLDPEQNNAFTDYYIDHPFDLSEVLFVCSANKMGNLTGAVMDRLEIIIMPRYTDEDKIHIARDYLLPREFINVGLEENTVKFAEDVWPLIIKPYGYEVDIRSLQRTVNGILRRVAKKHVEGKLTEVTLNAANLPQFLPEFI</sequence>
<accession>A0A1G1WIV2</accession>
<dbReference type="PANTHER" id="PTHR43718:SF2">
    <property type="entry name" value="LON PROTEASE HOMOLOG, MITOCHONDRIAL"/>
    <property type="match status" value="1"/>
</dbReference>
<reference evidence="2 3" key="1">
    <citation type="journal article" date="2016" name="Nat. Commun.">
        <title>Thousands of microbial genomes shed light on interconnected biogeochemical processes in an aquifer system.</title>
        <authorList>
            <person name="Anantharaman K."/>
            <person name="Brown C.T."/>
            <person name="Hug L.A."/>
            <person name="Sharon I."/>
            <person name="Castelle C.J."/>
            <person name="Probst A.J."/>
            <person name="Thomas B.C."/>
            <person name="Singh A."/>
            <person name="Wilkins M.J."/>
            <person name="Karaoz U."/>
            <person name="Brodie E.L."/>
            <person name="Williams K.H."/>
            <person name="Hubbard S.S."/>
            <person name="Banfield J.F."/>
        </authorList>
    </citation>
    <scope>NUCLEOTIDE SEQUENCE [LARGE SCALE GENOMIC DNA]</scope>
</reference>
<dbReference type="GO" id="GO:0016887">
    <property type="term" value="F:ATP hydrolysis activity"/>
    <property type="evidence" value="ECO:0007669"/>
    <property type="project" value="InterPro"/>
</dbReference>
<protein>
    <recommendedName>
        <fullName evidence="1">AAA+ ATPase domain-containing protein</fullName>
    </recommendedName>
</protein>
<dbReference type="InterPro" id="IPR003959">
    <property type="entry name" value="ATPase_AAA_core"/>
</dbReference>
<dbReference type="GO" id="GO:0004252">
    <property type="term" value="F:serine-type endopeptidase activity"/>
    <property type="evidence" value="ECO:0007669"/>
    <property type="project" value="InterPro"/>
</dbReference>